<dbReference type="Proteomes" id="UP000199585">
    <property type="component" value="Unassembled WGS sequence"/>
</dbReference>
<protein>
    <submittedName>
        <fullName evidence="1">Uncharacterized conserved protein YdeI, YjbR/CyaY-like superfamily, DUF1801 family</fullName>
    </submittedName>
</protein>
<dbReference type="AlphaFoldDB" id="A0A1H8JL10"/>
<sequence>MDHEKFARVEVRSSAEVWSWLDVNHAMLESVWLVTWKASHRDRYVGRDDVLDALIAYGWIDGRRLKLDEDRTMQLISPRKQQAWALTYKERAERLGGEGRMHAAGLASIDAAKAGGRWDETAEVDALVVPDDLLNALADDSEAQRFFEAAAPSYRRNVLRWLHLAKRAETRQERIAKIQSFSSRQEKLPQM</sequence>
<dbReference type="OrthoDB" id="9796999at2"/>
<gene>
    <name evidence="1" type="ORF">SAMN04488003_1399</name>
</gene>
<dbReference type="Pfam" id="PF13376">
    <property type="entry name" value="OmdA"/>
    <property type="match status" value="1"/>
</dbReference>
<dbReference type="STRING" id="245187.SAMN04488003_1399"/>
<evidence type="ECO:0000313" key="2">
    <source>
        <dbReference type="Proteomes" id="UP000199585"/>
    </source>
</evidence>
<dbReference type="EMBL" id="FOCI01000039">
    <property type="protein sequence ID" value="SEN81026.1"/>
    <property type="molecule type" value="Genomic_DNA"/>
</dbReference>
<name>A0A1H8JL10_9RHOB</name>
<keyword evidence="2" id="KW-1185">Reference proteome</keyword>
<accession>A0A1H8JL10</accession>
<proteinExistence type="predicted"/>
<evidence type="ECO:0000313" key="1">
    <source>
        <dbReference type="EMBL" id="SEN81026.1"/>
    </source>
</evidence>
<dbReference type="RefSeq" id="WP_089905706.1">
    <property type="nucleotide sequence ID" value="NZ_FOCI01000039.1"/>
</dbReference>
<organism evidence="1 2">
    <name type="scientific">Loktanella fryxellensis</name>
    <dbReference type="NCBI Taxonomy" id="245187"/>
    <lineage>
        <taxon>Bacteria</taxon>
        <taxon>Pseudomonadati</taxon>
        <taxon>Pseudomonadota</taxon>
        <taxon>Alphaproteobacteria</taxon>
        <taxon>Rhodobacterales</taxon>
        <taxon>Roseobacteraceae</taxon>
        <taxon>Loktanella</taxon>
    </lineage>
</organism>
<reference evidence="1 2" key="1">
    <citation type="submission" date="2016-10" db="EMBL/GenBank/DDBJ databases">
        <authorList>
            <person name="de Groot N.N."/>
        </authorList>
    </citation>
    <scope>NUCLEOTIDE SEQUENCE [LARGE SCALE GENOMIC DNA]</scope>
    <source>
        <strain evidence="1 2">DSM 16213</strain>
    </source>
</reference>